<protein>
    <recommendedName>
        <fullName evidence="5">DNA/RNA nuclease SfsA</fullName>
    </recommendedName>
</protein>
<organism evidence="3 4">
    <name type="scientific">Thermodesulfobacterium commune DSM 2178</name>
    <dbReference type="NCBI Taxonomy" id="289377"/>
    <lineage>
        <taxon>Bacteria</taxon>
        <taxon>Pseudomonadati</taxon>
        <taxon>Thermodesulfobacteriota</taxon>
        <taxon>Thermodesulfobacteria</taxon>
        <taxon>Thermodesulfobacteriales</taxon>
        <taxon>Thermodesulfobacteriaceae</taxon>
        <taxon>Thermodesulfobacterium</taxon>
    </lineage>
</organism>
<dbReference type="PaxDb" id="289377-HL41_02700"/>
<dbReference type="eggNOG" id="COG1489">
    <property type="taxonomic scope" value="Bacteria"/>
</dbReference>
<dbReference type="Proteomes" id="UP000028481">
    <property type="component" value="Chromosome"/>
</dbReference>
<dbReference type="AlphaFoldDB" id="A0A075WR54"/>
<dbReference type="CDD" id="cd22359">
    <property type="entry name" value="SfsA-like_bacterial"/>
    <property type="match status" value="1"/>
</dbReference>
<evidence type="ECO:0000313" key="3">
    <source>
        <dbReference type="EMBL" id="AIH03789.1"/>
    </source>
</evidence>
<dbReference type="Gene3D" id="2.40.50.580">
    <property type="match status" value="1"/>
</dbReference>
<evidence type="ECO:0000313" key="4">
    <source>
        <dbReference type="Proteomes" id="UP000028481"/>
    </source>
</evidence>
<dbReference type="OrthoDB" id="9802365at2"/>
<dbReference type="InterPro" id="IPR005224">
    <property type="entry name" value="SfsA"/>
</dbReference>
<proteinExistence type="predicted"/>
<accession>A0A075WR54</accession>
<dbReference type="InterPro" id="IPR002837">
    <property type="entry name" value="DUF123"/>
</dbReference>
<gene>
    <name evidence="3" type="ORF">HL41_02700</name>
</gene>
<dbReference type="Pfam" id="PF03749">
    <property type="entry name" value="SfsA"/>
    <property type="match status" value="1"/>
</dbReference>
<dbReference type="InterPro" id="IPR040452">
    <property type="entry name" value="SfsA_C"/>
</dbReference>
<dbReference type="NCBIfam" id="TIGR00230">
    <property type="entry name" value="sfsA"/>
    <property type="match status" value="1"/>
</dbReference>
<dbReference type="Pfam" id="PF17746">
    <property type="entry name" value="SfsA_N"/>
    <property type="match status" value="1"/>
</dbReference>
<feature type="domain" description="SfsA N-terminal OB" evidence="2">
    <location>
        <begin position="15"/>
        <end position="83"/>
    </location>
</feature>
<reference evidence="3 4" key="1">
    <citation type="journal article" date="2015" name="Genome Announc.">
        <title>Genome Sequence of a Sulfate-Reducing Thermophilic Bacterium, Thermodesulfobacterium commune DSM 2178T (Phylum Thermodesulfobacteria).</title>
        <authorList>
            <person name="Bhatnagar S."/>
            <person name="Badger J.H."/>
            <person name="Madupu R."/>
            <person name="Khouri H.M."/>
            <person name="O'Connor E.M."/>
            <person name="Robb F.T."/>
            <person name="Ward N.L."/>
            <person name="Eisen J.A."/>
        </authorList>
    </citation>
    <scope>NUCLEOTIDE SEQUENCE [LARGE SCALE GENOMIC DNA]</scope>
    <source>
        <strain evidence="3 4">DSM 2178</strain>
    </source>
</reference>
<evidence type="ECO:0000259" key="2">
    <source>
        <dbReference type="Pfam" id="PF17746"/>
    </source>
</evidence>
<dbReference type="PANTHER" id="PTHR37460">
    <property type="entry name" value="ENDONUCLEASE III"/>
    <property type="match status" value="1"/>
</dbReference>
<dbReference type="eggNOG" id="COG1833">
    <property type="taxonomic scope" value="Bacteria"/>
</dbReference>
<sequence length="386" mass="45086">MKYPFLFPKISAIFIERVNRFVVKIKIKDGLSRSTYEFAYLPNPGRLWELLLEGTELLVFPNPKNSKLPYTVLACKKRENYVLLHTHLTNHIVSTLIEKEMIPIYKGFQVEKKETMSAKGRFDLLLKNLYSQEKILLEIKTCTLFGEKIAMFPDAETKRGQRHLVELLELSKKGDQTEMLFVVMNPEVKYFLPAYHIDFNFSSWFLRVKEEIKLRAISLTWDPTFTEVTRINLVDIPFDLLEQELKDQGAYLLVFRIAQPVNLVINQKTFFIKPGFYIYVGSAIQGLEARIKRHLRKTKKLHWHIDYLLTYAHSIVPIPIRSSEKIECALASDVGKLSEGFVPGFGATDCKCFSHLFYFSCSPFQNSDFHELIIKYRIDRLCSYLR</sequence>
<dbReference type="GO" id="GO:0003677">
    <property type="term" value="F:DNA binding"/>
    <property type="evidence" value="ECO:0007669"/>
    <property type="project" value="InterPro"/>
</dbReference>
<dbReference type="Pfam" id="PF01986">
    <property type="entry name" value="DUF123"/>
    <property type="match status" value="1"/>
</dbReference>
<feature type="domain" description="Sugar fermentation stimulation protein C-terminal" evidence="1">
    <location>
        <begin position="88"/>
        <end position="223"/>
    </location>
</feature>
<dbReference type="STRING" id="289377.HL41_02700"/>
<dbReference type="CDD" id="cd10441">
    <property type="entry name" value="GIY-YIG_COG1833"/>
    <property type="match status" value="1"/>
</dbReference>
<dbReference type="InterPro" id="IPR041465">
    <property type="entry name" value="SfsA_N"/>
</dbReference>
<evidence type="ECO:0008006" key="5">
    <source>
        <dbReference type="Google" id="ProtNLM"/>
    </source>
</evidence>
<dbReference type="KEGG" id="tcm:HL41_02700"/>
<dbReference type="RefSeq" id="WP_051754457.1">
    <property type="nucleotide sequence ID" value="NZ_CP008796.1"/>
</dbReference>
<name>A0A075WR54_9BACT</name>
<dbReference type="EMBL" id="CP008796">
    <property type="protein sequence ID" value="AIH03789.1"/>
    <property type="molecule type" value="Genomic_DNA"/>
</dbReference>
<evidence type="ECO:0000259" key="1">
    <source>
        <dbReference type="Pfam" id="PF03749"/>
    </source>
</evidence>
<keyword evidence="4" id="KW-1185">Reference proteome</keyword>
<dbReference type="Gene3D" id="3.40.1350.60">
    <property type="match status" value="1"/>
</dbReference>
<dbReference type="PANTHER" id="PTHR37460:SF1">
    <property type="entry name" value="ENDONUCLEASE III"/>
    <property type="match status" value="1"/>
</dbReference>
<dbReference type="HOGENOM" id="CLU_060934_0_0_0"/>